<protein>
    <recommendedName>
        <fullName evidence="5">AbrB/MazE/SpoVT family DNA-binding domain-containing protein</fullName>
    </recommendedName>
</protein>
<evidence type="ECO:0000313" key="1">
    <source>
        <dbReference type="EMBL" id="KPQ09165.1"/>
    </source>
</evidence>
<comment type="caution">
    <text evidence="1">The sequence shown here is derived from an EMBL/GenBank/DDBJ whole genome shotgun (WGS) entry which is preliminary data.</text>
</comment>
<evidence type="ECO:0008006" key="5">
    <source>
        <dbReference type="Google" id="ProtNLM"/>
    </source>
</evidence>
<sequence>MLGGEVNAMHRLYIISMGEATGMILPDDVMARFGASKGDTLCVIEASGCGYRLTMKSRSLEV</sequence>
<keyword evidence="4" id="KW-1185">Reference proteome</keyword>
<evidence type="ECO:0000313" key="4">
    <source>
        <dbReference type="Proteomes" id="UP000182800"/>
    </source>
</evidence>
<evidence type="ECO:0000313" key="3">
    <source>
        <dbReference type="Proteomes" id="UP000050497"/>
    </source>
</evidence>
<gene>
    <name evidence="2" type="ORF">GA0071312_1700</name>
    <name evidence="1" type="ORF">HLUCCO17_15905</name>
</gene>
<name>A0A0P7ZWI3_9HYPH</name>
<dbReference type="Proteomes" id="UP000050497">
    <property type="component" value="Unassembled WGS sequence"/>
</dbReference>
<evidence type="ECO:0000313" key="2">
    <source>
        <dbReference type="EMBL" id="SCC80774.1"/>
    </source>
</evidence>
<dbReference type="STRING" id="1653334.GA0071312_1700"/>
<organism evidence="1 3">
    <name type="scientific">Saliniramus fredricksonii</name>
    <dbReference type="NCBI Taxonomy" id="1653334"/>
    <lineage>
        <taxon>Bacteria</taxon>
        <taxon>Pseudomonadati</taxon>
        <taxon>Pseudomonadota</taxon>
        <taxon>Alphaproteobacteria</taxon>
        <taxon>Hyphomicrobiales</taxon>
        <taxon>Salinarimonadaceae</taxon>
        <taxon>Saliniramus</taxon>
    </lineage>
</organism>
<dbReference type="AlphaFoldDB" id="A0A0P7ZWI3"/>
<proteinExistence type="predicted"/>
<dbReference type="EMBL" id="FMBM01000002">
    <property type="protein sequence ID" value="SCC80774.1"/>
    <property type="molecule type" value="Genomic_DNA"/>
</dbReference>
<reference evidence="2 4" key="2">
    <citation type="submission" date="2016-08" db="EMBL/GenBank/DDBJ databases">
        <authorList>
            <person name="Varghese N."/>
            <person name="Submissions Spin"/>
        </authorList>
    </citation>
    <scope>NUCLEOTIDE SEQUENCE [LARGE SCALE GENOMIC DNA]</scope>
    <source>
        <strain evidence="2 4">HL-109</strain>
    </source>
</reference>
<accession>A0A0P7ZWI3</accession>
<dbReference type="EMBL" id="LJSX01000033">
    <property type="protein sequence ID" value="KPQ09165.1"/>
    <property type="molecule type" value="Genomic_DNA"/>
</dbReference>
<dbReference type="Proteomes" id="UP000182800">
    <property type="component" value="Unassembled WGS sequence"/>
</dbReference>
<reference evidence="1 3" key="1">
    <citation type="submission" date="2015-09" db="EMBL/GenBank/DDBJ databases">
        <title>Identification and resolution of microdiversity through metagenomic sequencing of parallel consortia.</title>
        <authorList>
            <person name="Nelson W.C."/>
            <person name="Romine M.F."/>
            <person name="Lindemann S.R."/>
        </authorList>
    </citation>
    <scope>NUCLEOTIDE SEQUENCE [LARGE SCALE GENOMIC DNA]</scope>
    <source>
        <strain evidence="1">HL-109</strain>
    </source>
</reference>